<dbReference type="CDD" id="cd02037">
    <property type="entry name" value="Mrp_NBP35"/>
    <property type="match status" value="1"/>
</dbReference>
<accession>A0A317Y9V6</accession>
<keyword evidence="3" id="KW-0004">4Fe-4S</keyword>
<dbReference type="PANTHER" id="PTHR42961">
    <property type="entry name" value="IRON-SULFUR PROTEIN NUBPL"/>
    <property type="match status" value="1"/>
</dbReference>
<dbReference type="SUPFAM" id="SSF52540">
    <property type="entry name" value="P-loop containing nucleoside triphosphate hydrolases"/>
    <property type="match status" value="1"/>
</dbReference>
<evidence type="ECO:0000256" key="7">
    <source>
        <dbReference type="ARBA" id="ARBA00022946"/>
    </source>
</evidence>
<dbReference type="Pfam" id="PF10609">
    <property type="entry name" value="ParA"/>
    <property type="match status" value="1"/>
</dbReference>
<dbReference type="PANTHER" id="PTHR42961:SF2">
    <property type="entry name" value="IRON-SULFUR PROTEIN NUBPL"/>
    <property type="match status" value="1"/>
</dbReference>
<evidence type="ECO:0000256" key="10">
    <source>
        <dbReference type="ARBA" id="ARBA00023128"/>
    </source>
</evidence>
<dbReference type="ExpressionAtlas" id="A0A317Y9V6">
    <property type="expression patterns" value="baseline and differential"/>
</dbReference>
<evidence type="ECO:0000256" key="6">
    <source>
        <dbReference type="ARBA" id="ARBA00022840"/>
    </source>
</evidence>
<evidence type="ECO:0000256" key="1">
    <source>
        <dbReference type="ARBA" id="ARBA00001966"/>
    </source>
</evidence>
<dbReference type="HAMAP" id="MF_02040">
    <property type="entry name" value="Mrp_NBP35"/>
    <property type="match status" value="1"/>
</dbReference>
<evidence type="ECO:0000256" key="12">
    <source>
        <dbReference type="ARBA" id="ARBA00081370"/>
    </source>
</evidence>
<evidence type="ECO:0000256" key="11">
    <source>
        <dbReference type="ARBA" id="ARBA00024036"/>
    </source>
</evidence>
<dbReference type="Gene3D" id="3.40.50.300">
    <property type="entry name" value="P-loop containing nucleotide triphosphate hydrolases"/>
    <property type="match status" value="1"/>
</dbReference>
<gene>
    <name evidence="13" type="ORF">Zm00014a_036275</name>
</gene>
<dbReference type="GO" id="GO:0005759">
    <property type="term" value="C:mitochondrial matrix"/>
    <property type="evidence" value="ECO:0007669"/>
    <property type="project" value="UniProtKB-ARBA"/>
</dbReference>
<dbReference type="Proteomes" id="UP000251960">
    <property type="component" value="Chromosome 1"/>
</dbReference>
<dbReference type="GO" id="GO:0005524">
    <property type="term" value="F:ATP binding"/>
    <property type="evidence" value="ECO:0007669"/>
    <property type="project" value="UniProtKB-KW"/>
</dbReference>
<keyword evidence="5" id="KW-0547">Nucleotide-binding</keyword>
<name>A0A317Y9V6_MAIZE</name>
<evidence type="ECO:0000313" key="13">
    <source>
        <dbReference type="EMBL" id="PWZ55400.1"/>
    </source>
</evidence>
<dbReference type="InterPro" id="IPR044304">
    <property type="entry name" value="NUBPL-like"/>
</dbReference>
<keyword evidence="9" id="KW-0411">Iron-sulfur</keyword>
<evidence type="ECO:0000256" key="2">
    <source>
        <dbReference type="ARBA" id="ARBA00004173"/>
    </source>
</evidence>
<dbReference type="EMBL" id="NCVQ01000001">
    <property type="protein sequence ID" value="PWZ55400.1"/>
    <property type="molecule type" value="Genomic_DNA"/>
</dbReference>
<proteinExistence type="inferred from homology"/>
<dbReference type="GO" id="GO:0046872">
    <property type="term" value="F:metal ion binding"/>
    <property type="evidence" value="ECO:0007669"/>
    <property type="project" value="UniProtKB-KW"/>
</dbReference>
<dbReference type="InterPro" id="IPR019591">
    <property type="entry name" value="Mrp/NBP35_ATP-bd"/>
</dbReference>
<dbReference type="AlphaFoldDB" id="A0A317Y9V6"/>
<dbReference type="InterPro" id="IPR027417">
    <property type="entry name" value="P-loop_NTPase"/>
</dbReference>
<dbReference type="GO" id="GO:0140663">
    <property type="term" value="F:ATP-dependent FeS chaperone activity"/>
    <property type="evidence" value="ECO:0007669"/>
    <property type="project" value="InterPro"/>
</dbReference>
<dbReference type="GO" id="GO:0016226">
    <property type="term" value="P:iron-sulfur cluster assembly"/>
    <property type="evidence" value="ECO:0007669"/>
    <property type="project" value="InterPro"/>
</dbReference>
<organism evidence="13">
    <name type="scientific">Zea mays</name>
    <name type="common">Maize</name>
    <dbReference type="NCBI Taxonomy" id="4577"/>
    <lineage>
        <taxon>Eukaryota</taxon>
        <taxon>Viridiplantae</taxon>
        <taxon>Streptophyta</taxon>
        <taxon>Embryophyta</taxon>
        <taxon>Tracheophyta</taxon>
        <taxon>Spermatophyta</taxon>
        <taxon>Magnoliopsida</taxon>
        <taxon>Liliopsida</taxon>
        <taxon>Poales</taxon>
        <taxon>Poaceae</taxon>
        <taxon>PACMAD clade</taxon>
        <taxon>Panicoideae</taxon>
        <taxon>Andropogonodae</taxon>
        <taxon>Andropogoneae</taxon>
        <taxon>Tripsacinae</taxon>
        <taxon>Zea</taxon>
    </lineage>
</organism>
<evidence type="ECO:0000256" key="9">
    <source>
        <dbReference type="ARBA" id="ARBA00023014"/>
    </source>
</evidence>
<comment type="subcellular location">
    <subcellularLocation>
        <location evidence="2">Mitochondrion</location>
    </subcellularLocation>
</comment>
<dbReference type="InterPro" id="IPR033756">
    <property type="entry name" value="YlxH/NBP35"/>
</dbReference>
<keyword evidence="7" id="KW-0809">Transit peptide</keyword>
<dbReference type="GO" id="GO:0051539">
    <property type="term" value="F:4 iron, 4 sulfur cluster binding"/>
    <property type="evidence" value="ECO:0007669"/>
    <property type="project" value="UniProtKB-KW"/>
</dbReference>
<dbReference type="FunFam" id="3.40.50.300:FF:000709">
    <property type="entry name" value="Iron-sulfur protein NUBPL isoform X1"/>
    <property type="match status" value="1"/>
</dbReference>
<reference evidence="13" key="1">
    <citation type="journal article" date="2018" name="Nat. Genet.">
        <title>Extensive intraspecific gene order and gene structural variations between Mo17 and other maize genomes.</title>
        <authorList>
            <person name="Sun S."/>
            <person name="Zhou Y."/>
            <person name="Chen J."/>
            <person name="Shi J."/>
            <person name="Zhao H."/>
            <person name="Zhao H."/>
            <person name="Song W."/>
            <person name="Zhang M."/>
            <person name="Cui Y."/>
            <person name="Dong X."/>
            <person name="Liu H."/>
            <person name="Ma X."/>
            <person name="Jiao Y."/>
            <person name="Wang B."/>
            <person name="Wei X."/>
            <person name="Stein J.C."/>
            <person name="Glaubitz J.C."/>
            <person name="Lu F."/>
            <person name="Yu G."/>
            <person name="Liang C."/>
            <person name="Fengler K."/>
            <person name="Li B."/>
            <person name="Rafalski A."/>
            <person name="Schnable P.S."/>
            <person name="Ware D.H."/>
            <person name="Buckler E.S."/>
            <person name="Lai J."/>
        </authorList>
    </citation>
    <scope>NUCLEOTIDE SEQUENCE [LARGE SCALE GENOMIC DNA]</scope>
    <source>
        <tissue evidence="13">Seedling</tissue>
    </source>
</reference>
<comment type="similarity">
    <text evidence="11">Belongs to the Mrp/NBP35 ATP-binding proteins family.</text>
</comment>
<evidence type="ECO:0000256" key="8">
    <source>
        <dbReference type="ARBA" id="ARBA00023004"/>
    </source>
</evidence>
<protein>
    <recommendedName>
        <fullName evidence="12">Nucleotide-binding protein-like</fullName>
    </recommendedName>
</protein>
<sequence>MRPATATVQPHPLSAYGLSAYVLRGPWRRAAHPPSALAPPVDDGHPPSALAPPVDDLVSSVRGPRLAPAWRWVAGSSVLCRSTRAPPCSVLPLGAASLTKCVPASRPTASTTFRRALGAISWLSAAEAQRRVAPAPCACCIVCQCPSVVVVAKGRITLSFSMWHSFFSMHRIASRSGLLGRRCYSSAMKGGTSIAGVGDIIAVASGKGGVGKSTTAVNIAVALAKEFKLQVGLLDADIYGPSIPTMMNLHAKPEVNEDMKMIPVENHGVRCMSIGFLVDNDAPIVWRGPMVMSALEKMTRGVAWGDLDILVVDMPPGTGDAQLSMSQRLRLSGALIVSTPQDIALIDARRGANMFRKVQVPILGLVENMSCFKCPKCGEKSYIFGEGGAQRTAEEMDMKLLGDVPLEISIRTGSDEGNPIVISSPNSASAQAYVNVAEKVTQRLNELAEERRMGPEILL</sequence>
<evidence type="ECO:0000256" key="3">
    <source>
        <dbReference type="ARBA" id="ARBA00022485"/>
    </source>
</evidence>
<keyword evidence="4" id="KW-0479">Metal-binding</keyword>
<comment type="caution">
    <text evidence="13">The sequence shown here is derived from an EMBL/GenBank/DDBJ whole genome shotgun (WGS) entry which is preliminary data.</text>
</comment>
<keyword evidence="10" id="KW-0496">Mitochondrion</keyword>
<dbReference type="GO" id="GO:0032981">
    <property type="term" value="P:mitochondrial respiratory chain complex I assembly"/>
    <property type="evidence" value="ECO:0007669"/>
    <property type="project" value="UniProtKB-ARBA"/>
</dbReference>
<evidence type="ECO:0000256" key="5">
    <source>
        <dbReference type="ARBA" id="ARBA00022741"/>
    </source>
</evidence>
<keyword evidence="6" id="KW-0067">ATP-binding</keyword>
<evidence type="ECO:0000256" key="4">
    <source>
        <dbReference type="ARBA" id="ARBA00022723"/>
    </source>
</evidence>
<keyword evidence="8" id="KW-0408">Iron</keyword>
<comment type="cofactor">
    <cofactor evidence="1">
        <name>[4Fe-4S] cluster</name>
        <dbReference type="ChEBI" id="CHEBI:49883"/>
    </cofactor>
</comment>